<feature type="compositionally biased region" description="Polar residues" evidence="1">
    <location>
        <begin position="1"/>
        <end position="11"/>
    </location>
</feature>
<reference evidence="2" key="1">
    <citation type="submission" date="2023-04" db="EMBL/GenBank/DDBJ databases">
        <title>Chromosome-level genome of Chaenocephalus aceratus.</title>
        <authorList>
            <person name="Park H."/>
        </authorList>
    </citation>
    <scope>NUCLEOTIDE SEQUENCE</scope>
    <source>
        <strain evidence="2">DE</strain>
        <tissue evidence="2">Muscle</tissue>
    </source>
</reference>
<evidence type="ECO:0000256" key="1">
    <source>
        <dbReference type="SAM" id="MobiDB-lite"/>
    </source>
</evidence>
<dbReference type="Proteomes" id="UP001228049">
    <property type="component" value="Unassembled WGS sequence"/>
</dbReference>
<evidence type="ECO:0000313" key="2">
    <source>
        <dbReference type="EMBL" id="KAK1875677.1"/>
    </source>
</evidence>
<dbReference type="AlphaFoldDB" id="A0AAD9ES75"/>
<gene>
    <name evidence="2" type="ORF">KUDE01_000043</name>
</gene>
<sequence length="261" mass="28076">MWFARSPQSPASPCGLPGAPRAQPPPCGLPGAPRAQPPPVVCQEPPEPSLLPVVCQEPPEPILIPSSLWVLSMYGRDILSHMHKASITSTFGSILKMDSTKKTTEPTDIRRLCVRGLPIILGDEPSAFFQTCTDAADKEVYSQTPLGILCVGKILSSTHPPCFTSSSSTSDSITAGTWSTGRDCEQVNPWGESSPDDHRSEGQGRPGTETNTPPAAERNLLTAGTPRDRNKHTSSCREEPSDSRDAPGQKQTHLQLQRGTF</sequence>
<feature type="compositionally biased region" description="Basic and acidic residues" evidence="1">
    <location>
        <begin position="235"/>
        <end position="247"/>
    </location>
</feature>
<dbReference type="EMBL" id="JASDAP010000094">
    <property type="protein sequence ID" value="KAK1875677.1"/>
    <property type="molecule type" value="Genomic_DNA"/>
</dbReference>
<feature type="compositionally biased region" description="Low complexity" evidence="1">
    <location>
        <begin position="162"/>
        <end position="177"/>
    </location>
</feature>
<protein>
    <submittedName>
        <fullName evidence="2">Protein trichome birefringence-like 26</fullName>
    </submittedName>
</protein>
<organism evidence="2 3">
    <name type="scientific">Dissostichus eleginoides</name>
    <name type="common">Patagonian toothfish</name>
    <name type="synonym">Dissostichus amissus</name>
    <dbReference type="NCBI Taxonomy" id="100907"/>
    <lineage>
        <taxon>Eukaryota</taxon>
        <taxon>Metazoa</taxon>
        <taxon>Chordata</taxon>
        <taxon>Craniata</taxon>
        <taxon>Vertebrata</taxon>
        <taxon>Euteleostomi</taxon>
        <taxon>Actinopterygii</taxon>
        <taxon>Neopterygii</taxon>
        <taxon>Teleostei</taxon>
        <taxon>Neoteleostei</taxon>
        <taxon>Acanthomorphata</taxon>
        <taxon>Eupercaria</taxon>
        <taxon>Perciformes</taxon>
        <taxon>Notothenioidei</taxon>
        <taxon>Nototheniidae</taxon>
        <taxon>Dissostichus</taxon>
    </lineage>
</organism>
<keyword evidence="3" id="KW-1185">Reference proteome</keyword>
<comment type="caution">
    <text evidence="2">The sequence shown here is derived from an EMBL/GenBank/DDBJ whole genome shotgun (WGS) entry which is preliminary data.</text>
</comment>
<name>A0AAD9ES75_DISEL</name>
<accession>A0AAD9ES75</accession>
<feature type="region of interest" description="Disordered" evidence="1">
    <location>
        <begin position="1"/>
        <end position="40"/>
    </location>
</feature>
<feature type="region of interest" description="Disordered" evidence="1">
    <location>
        <begin position="162"/>
        <end position="261"/>
    </location>
</feature>
<evidence type="ECO:0000313" key="3">
    <source>
        <dbReference type="Proteomes" id="UP001228049"/>
    </source>
</evidence>
<proteinExistence type="predicted"/>
<feature type="compositionally biased region" description="Polar residues" evidence="1">
    <location>
        <begin position="249"/>
        <end position="261"/>
    </location>
</feature>